<keyword evidence="2" id="KW-1185">Reference proteome</keyword>
<sequence>MSDMIWIMVKCARVNGVESKEKCETSSLSIFPHQLVFFVDEAFWSVLPEWGLFNSISSHCRVRSCIQIQIFVQDSHDKFQGRKQFSYSKELERGTHVMCSHFQQRASFSKVQIKSQNANTL</sequence>
<dbReference type="Proteomes" id="UP000001631">
    <property type="component" value="Unassembled WGS sequence"/>
</dbReference>
<dbReference type="AlphaFoldDB" id="C0NKI7"/>
<dbReference type="GeneID" id="69036683"/>
<dbReference type="InParanoid" id="C0NKI7"/>
<dbReference type="RefSeq" id="XP_045288859.1">
    <property type="nucleotide sequence ID" value="XM_045430716.1"/>
</dbReference>
<gene>
    <name evidence="1" type="ORF">HCBG_03667</name>
</gene>
<evidence type="ECO:0000313" key="2">
    <source>
        <dbReference type="Proteomes" id="UP000001631"/>
    </source>
</evidence>
<evidence type="ECO:0000313" key="1">
    <source>
        <dbReference type="EMBL" id="EEH08378.1"/>
    </source>
</evidence>
<proteinExistence type="predicted"/>
<dbReference type="HOGENOM" id="CLU_2037422_0_0_1"/>
<dbReference type="EMBL" id="GG663366">
    <property type="protein sequence ID" value="EEH08378.1"/>
    <property type="molecule type" value="Genomic_DNA"/>
</dbReference>
<reference evidence="1" key="1">
    <citation type="submission" date="2009-02" db="EMBL/GenBank/DDBJ databases">
        <title>The Genome Sequence of Ajellomyces capsulatus strain G186AR.</title>
        <authorList>
            <consortium name="The Broad Institute Genome Sequencing Platform"/>
            <person name="Champion M."/>
            <person name="Cuomo C."/>
            <person name="Ma L.-J."/>
            <person name="Henn M.R."/>
            <person name="Sil A."/>
            <person name="Goldman B."/>
            <person name="Young S.K."/>
            <person name="Kodira C.D."/>
            <person name="Zeng Q."/>
            <person name="Koehrsen M."/>
            <person name="Alvarado L."/>
            <person name="Berlin A."/>
            <person name="Borenstein D."/>
            <person name="Chen Z."/>
            <person name="Engels R."/>
            <person name="Freedman E."/>
            <person name="Gellesch M."/>
            <person name="Goldberg J."/>
            <person name="Griggs A."/>
            <person name="Gujja S."/>
            <person name="Heiman D."/>
            <person name="Hepburn T."/>
            <person name="Howarth C."/>
            <person name="Jen D."/>
            <person name="Larson L."/>
            <person name="Lewis B."/>
            <person name="Mehta T."/>
            <person name="Park D."/>
            <person name="Pearson M."/>
            <person name="Roberts A."/>
            <person name="Saif S."/>
            <person name="Shea T."/>
            <person name="Shenoy N."/>
            <person name="Sisk P."/>
            <person name="Stolte C."/>
            <person name="Sykes S."/>
            <person name="Walk T."/>
            <person name="White J."/>
            <person name="Yandava C."/>
            <person name="Klein B."/>
            <person name="McEwen J.G."/>
            <person name="Puccia R."/>
            <person name="Goldman G.H."/>
            <person name="Felipe M.S."/>
            <person name="Nino-Vega G."/>
            <person name="San-Blas G."/>
            <person name="Taylor J."/>
            <person name="Mendoza L."/>
            <person name="Galagan J."/>
            <person name="Nusbaum C."/>
            <person name="Birren B."/>
        </authorList>
    </citation>
    <scope>NUCLEOTIDE SEQUENCE</scope>
    <source>
        <strain evidence="1">G186AR</strain>
    </source>
</reference>
<organism evidence="1 2">
    <name type="scientific">Ajellomyces capsulatus (strain G186AR / H82 / ATCC MYA-2454 / RMSCC 2432)</name>
    <name type="common">Darling's disease fungus</name>
    <name type="synonym">Histoplasma capsulatum</name>
    <dbReference type="NCBI Taxonomy" id="447093"/>
    <lineage>
        <taxon>Eukaryota</taxon>
        <taxon>Fungi</taxon>
        <taxon>Dikarya</taxon>
        <taxon>Ascomycota</taxon>
        <taxon>Pezizomycotina</taxon>
        <taxon>Eurotiomycetes</taxon>
        <taxon>Eurotiomycetidae</taxon>
        <taxon>Onygenales</taxon>
        <taxon>Ajellomycetaceae</taxon>
        <taxon>Histoplasma</taxon>
    </lineage>
</organism>
<protein>
    <submittedName>
        <fullName evidence="1">Uncharacterized protein</fullName>
    </submittedName>
</protein>
<accession>C0NKI7</accession>
<name>C0NKI7_AJECG</name>